<feature type="transmembrane region" description="Helical" evidence="6">
    <location>
        <begin position="443"/>
        <end position="466"/>
    </location>
</feature>
<dbReference type="Proteomes" id="UP001316803">
    <property type="component" value="Unassembled WGS sequence"/>
</dbReference>
<name>A0AAN8IAC5_9EURO</name>
<evidence type="ECO:0000256" key="3">
    <source>
        <dbReference type="ARBA" id="ARBA00022692"/>
    </source>
</evidence>
<feature type="transmembrane region" description="Helical" evidence="6">
    <location>
        <begin position="372"/>
        <end position="391"/>
    </location>
</feature>
<accession>A0AAN8IAC5</accession>
<dbReference type="PANTHER" id="PTHR45649">
    <property type="entry name" value="AMINO-ACID PERMEASE BAT1"/>
    <property type="match status" value="1"/>
</dbReference>
<dbReference type="Gene3D" id="1.20.1740.10">
    <property type="entry name" value="Amino acid/polyamine transporter I"/>
    <property type="match status" value="1"/>
</dbReference>
<dbReference type="AlphaFoldDB" id="A0AAN8IAC5"/>
<evidence type="ECO:0000313" key="8">
    <source>
        <dbReference type="Proteomes" id="UP001316803"/>
    </source>
</evidence>
<evidence type="ECO:0000256" key="5">
    <source>
        <dbReference type="ARBA" id="ARBA00023136"/>
    </source>
</evidence>
<keyword evidence="2" id="KW-0813">Transport</keyword>
<dbReference type="PANTHER" id="PTHR45649:SF1">
    <property type="entry name" value="TRANSPORTER, PUTATIVE (EUROFUNG)-RELATED"/>
    <property type="match status" value="1"/>
</dbReference>
<feature type="transmembrane region" description="Helical" evidence="6">
    <location>
        <begin position="232"/>
        <end position="251"/>
    </location>
</feature>
<reference evidence="7 8" key="1">
    <citation type="submission" date="2022-12" db="EMBL/GenBank/DDBJ databases">
        <title>Genomic features and morphological characterization of a novel Knufia sp. strain isolated from spacecraft assembly facility.</title>
        <authorList>
            <person name="Teixeira M."/>
            <person name="Chander A.M."/>
            <person name="Stajich J.E."/>
            <person name="Venkateswaran K."/>
        </authorList>
    </citation>
    <scope>NUCLEOTIDE SEQUENCE [LARGE SCALE GENOMIC DNA]</scope>
    <source>
        <strain evidence="7 8">FJI-L2-BK-P2</strain>
    </source>
</reference>
<dbReference type="InterPro" id="IPR002293">
    <property type="entry name" value="AA/rel_permease1"/>
</dbReference>
<keyword evidence="3 6" id="KW-0812">Transmembrane</keyword>
<feature type="transmembrane region" description="Helical" evidence="6">
    <location>
        <begin position="193"/>
        <end position="212"/>
    </location>
</feature>
<dbReference type="EMBL" id="JAKLMC020000004">
    <property type="protein sequence ID" value="KAK5956556.1"/>
    <property type="molecule type" value="Genomic_DNA"/>
</dbReference>
<evidence type="ECO:0000256" key="2">
    <source>
        <dbReference type="ARBA" id="ARBA00022448"/>
    </source>
</evidence>
<feature type="transmembrane region" description="Helical" evidence="6">
    <location>
        <begin position="36"/>
        <end position="53"/>
    </location>
</feature>
<feature type="transmembrane region" description="Helical" evidence="6">
    <location>
        <begin position="122"/>
        <end position="146"/>
    </location>
</feature>
<feature type="transmembrane region" description="Helical" evidence="6">
    <location>
        <begin position="325"/>
        <end position="345"/>
    </location>
</feature>
<keyword evidence="8" id="KW-1185">Reference proteome</keyword>
<feature type="transmembrane region" description="Helical" evidence="6">
    <location>
        <begin position="73"/>
        <end position="94"/>
    </location>
</feature>
<protein>
    <recommendedName>
        <fullName evidence="9">Amino acid transporter</fullName>
    </recommendedName>
</protein>
<evidence type="ECO:0000313" key="7">
    <source>
        <dbReference type="EMBL" id="KAK5956556.1"/>
    </source>
</evidence>
<sequence length="508" mass="55512">MGAVEFDAPVRSTERSARHDDAALHRQGKRPQLKRNFGFMSMVGFSSTLMATWEPLAALLQGGLVNGGPASLVYNFLICFFGTLATAASLGELASMAPTSGGQYHWVGILAPAKWSVKASWLTGWISVLAWLAATATPAFLGATLLQGLFVLNNPNYVFERWHGTLLYFAVIFIAVFVNVYLIKFLPYLETIILILHIGLFFAIVIPLVYLAPQHSAEFVFTDFENLGGWPSNGMAWCVGLLTCAFPFTGYDGACHMSEEIEDAEHVVPRALITSVALNGALGFGFLIALLFSMGDLETALSTPTRYPIIEIFYQATASKKATNAMIAGLICSAVCAVLGLMASASRTTWAFARDNGLPFSKTLSYVDPKRAIPFNAIAATTLPLLLLGLINIGSTAAFYAIAGVATVALYFTYLAPIALLVLKRVKREPVALGPWRLGKWGLPINLFSLCYSIFISIFLFFPSFLPVTPQNFNWTVVVFFGSVLISIISWFWYGRSVYHGPIKEMYD</sequence>
<comment type="caution">
    <text evidence="7">The sequence shown here is derived from an EMBL/GenBank/DDBJ whole genome shotgun (WGS) entry which is preliminary data.</text>
</comment>
<comment type="subcellular location">
    <subcellularLocation>
        <location evidence="1">Membrane</location>
        <topology evidence="1">Multi-pass membrane protein</topology>
    </subcellularLocation>
</comment>
<dbReference type="GO" id="GO:0016020">
    <property type="term" value="C:membrane"/>
    <property type="evidence" value="ECO:0007669"/>
    <property type="project" value="UniProtKB-SubCell"/>
</dbReference>
<dbReference type="GO" id="GO:0022857">
    <property type="term" value="F:transmembrane transporter activity"/>
    <property type="evidence" value="ECO:0007669"/>
    <property type="project" value="InterPro"/>
</dbReference>
<feature type="transmembrane region" description="Helical" evidence="6">
    <location>
        <begin position="166"/>
        <end position="186"/>
    </location>
</feature>
<evidence type="ECO:0008006" key="9">
    <source>
        <dbReference type="Google" id="ProtNLM"/>
    </source>
</evidence>
<feature type="transmembrane region" description="Helical" evidence="6">
    <location>
        <begin position="271"/>
        <end position="292"/>
    </location>
</feature>
<evidence type="ECO:0000256" key="4">
    <source>
        <dbReference type="ARBA" id="ARBA00022989"/>
    </source>
</evidence>
<gene>
    <name evidence="7" type="ORF">OHC33_002041</name>
</gene>
<feature type="transmembrane region" description="Helical" evidence="6">
    <location>
        <begin position="397"/>
        <end position="423"/>
    </location>
</feature>
<evidence type="ECO:0000256" key="1">
    <source>
        <dbReference type="ARBA" id="ARBA00004141"/>
    </source>
</evidence>
<keyword evidence="4 6" id="KW-1133">Transmembrane helix</keyword>
<organism evidence="7 8">
    <name type="scientific">Knufia fluminis</name>
    <dbReference type="NCBI Taxonomy" id="191047"/>
    <lineage>
        <taxon>Eukaryota</taxon>
        <taxon>Fungi</taxon>
        <taxon>Dikarya</taxon>
        <taxon>Ascomycota</taxon>
        <taxon>Pezizomycotina</taxon>
        <taxon>Eurotiomycetes</taxon>
        <taxon>Chaetothyriomycetidae</taxon>
        <taxon>Chaetothyriales</taxon>
        <taxon>Trichomeriaceae</taxon>
        <taxon>Knufia</taxon>
    </lineage>
</organism>
<feature type="transmembrane region" description="Helical" evidence="6">
    <location>
        <begin position="472"/>
        <end position="494"/>
    </location>
</feature>
<evidence type="ECO:0000256" key="6">
    <source>
        <dbReference type="SAM" id="Phobius"/>
    </source>
</evidence>
<keyword evidence="5 6" id="KW-0472">Membrane</keyword>
<dbReference type="PIRSF" id="PIRSF006060">
    <property type="entry name" value="AA_transporter"/>
    <property type="match status" value="1"/>
</dbReference>
<proteinExistence type="predicted"/>
<dbReference type="Pfam" id="PF13520">
    <property type="entry name" value="AA_permease_2"/>
    <property type="match status" value="1"/>
</dbReference>